<dbReference type="EMBL" id="JAGGKG010000001">
    <property type="protein sequence ID" value="MBP1903818.1"/>
    <property type="molecule type" value="Genomic_DNA"/>
</dbReference>
<organism evidence="3 4">
    <name type="scientific">Paenibacillus turicensis</name>
    <dbReference type="NCBI Taxonomy" id="160487"/>
    <lineage>
        <taxon>Bacteria</taxon>
        <taxon>Bacillati</taxon>
        <taxon>Bacillota</taxon>
        <taxon>Bacilli</taxon>
        <taxon>Bacillales</taxon>
        <taxon>Paenibacillaceae</taxon>
        <taxon>Paenibacillus</taxon>
    </lineage>
</organism>
<feature type="domain" description="Alpha/beta hydrolase fold-3" evidence="2">
    <location>
        <begin position="77"/>
        <end position="295"/>
    </location>
</feature>
<dbReference type="Proteomes" id="UP001519272">
    <property type="component" value="Unassembled WGS sequence"/>
</dbReference>
<accession>A0ABS4FMK8</accession>
<evidence type="ECO:0000313" key="3">
    <source>
        <dbReference type="EMBL" id="MBP1903818.1"/>
    </source>
</evidence>
<comment type="caution">
    <text evidence="3">The sequence shown here is derived from an EMBL/GenBank/DDBJ whole genome shotgun (WGS) entry which is preliminary data.</text>
</comment>
<gene>
    <name evidence="3" type="ORF">J2Z32_000430</name>
</gene>
<dbReference type="SUPFAM" id="SSF53474">
    <property type="entry name" value="alpha/beta-Hydrolases"/>
    <property type="match status" value="1"/>
</dbReference>
<evidence type="ECO:0000313" key="4">
    <source>
        <dbReference type="Proteomes" id="UP001519272"/>
    </source>
</evidence>
<evidence type="ECO:0000256" key="1">
    <source>
        <dbReference type="ARBA" id="ARBA00022801"/>
    </source>
</evidence>
<dbReference type="Gene3D" id="3.40.50.1820">
    <property type="entry name" value="alpha/beta hydrolase"/>
    <property type="match status" value="1"/>
</dbReference>
<keyword evidence="1" id="KW-0378">Hydrolase</keyword>
<dbReference type="InterPro" id="IPR050300">
    <property type="entry name" value="GDXG_lipolytic_enzyme"/>
</dbReference>
<sequence length="326" mass="36457">MSYEEKVLPELRDILNNAPRFDLSKDLDKMRSFQPPKLEGSPDVNITTRHFQGSECELRVKIYEPKNRTTSVLPAVYWIHGGGYVLGSPDGDDGFCEYMVNEVHCVVISIDYRLAPEHPYPAAIEDCYAGLKWAAEHADELQIDATRLAIAGASAGGGLTAALALLARDRGGPEITFQMPLYPMLDDRNETPSSYEINEENMPLAWNRESNIIAWNMYLGTHDQVAQDNHSVRLDEVSPYAAPSRATDLSKLPPAYTFIGQLDPFRDETIDYVARLAQAGVAVEFHLYPGCFHGFDAIFNEVDISKRARSECIYALKKAFNCGEKE</sequence>
<dbReference type="InterPro" id="IPR029058">
    <property type="entry name" value="AB_hydrolase_fold"/>
</dbReference>
<dbReference type="RefSeq" id="WP_210087474.1">
    <property type="nucleotide sequence ID" value="NZ_JAGGKG010000001.1"/>
</dbReference>
<protein>
    <submittedName>
        <fullName evidence="3">Acetyl esterase/lipase</fullName>
    </submittedName>
</protein>
<reference evidence="3 4" key="1">
    <citation type="submission" date="2021-03" db="EMBL/GenBank/DDBJ databases">
        <title>Genomic Encyclopedia of Type Strains, Phase IV (KMG-IV): sequencing the most valuable type-strain genomes for metagenomic binning, comparative biology and taxonomic classification.</title>
        <authorList>
            <person name="Goeker M."/>
        </authorList>
    </citation>
    <scope>NUCLEOTIDE SEQUENCE [LARGE SCALE GENOMIC DNA]</scope>
    <source>
        <strain evidence="3 4">DSM 14349</strain>
    </source>
</reference>
<name>A0ABS4FMK8_9BACL</name>
<proteinExistence type="predicted"/>
<dbReference type="PANTHER" id="PTHR48081">
    <property type="entry name" value="AB HYDROLASE SUPERFAMILY PROTEIN C4A8.06C"/>
    <property type="match status" value="1"/>
</dbReference>
<evidence type="ECO:0000259" key="2">
    <source>
        <dbReference type="Pfam" id="PF07859"/>
    </source>
</evidence>
<keyword evidence="4" id="KW-1185">Reference proteome</keyword>
<dbReference type="PANTHER" id="PTHR48081:SF8">
    <property type="entry name" value="ALPHA_BETA HYDROLASE FOLD-3 DOMAIN-CONTAINING PROTEIN-RELATED"/>
    <property type="match status" value="1"/>
</dbReference>
<dbReference type="Pfam" id="PF07859">
    <property type="entry name" value="Abhydrolase_3"/>
    <property type="match status" value="1"/>
</dbReference>
<dbReference type="InterPro" id="IPR013094">
    <property type="entry name" value="AB_hydrolase_3"/>
</dbReference>